<reference evidence="5 6" key="1">
    <citation type="journal article" date="2024" name="Nat. Commun.">
        <title>Phylogenomics reveals the evolutionary origins of lichenization in chlorophyte algae.</title>
        <authorList>
            <person name="Puginier C."/>
            <person name="Libourel C."/>
            <person name="Otte J."/>
            <person name="Skaloud P."/>
            <person name="Haon M."/>
            <person name="Grisel S."/>
            <person name="Petersen M."/>
            <person name="Berrin J.G."/>
            <person name="Delaux P.M."/>
            <person name="Dal Grande F."/>
            <person name="Keller J."/>
        </authorList>
    </citation>
    <scope>NUCLEOTIDE SEQUENCE [LARGE SCALE GENOMIC DNA]</scope>
    <source>
        <strain evidence="5 6">SAG 2043</strain>
    </source>
</reference>
<dbReference type="InterPro" id="IPR052201">
    <property type="entry name" value="LRR-containing_regulator"/>
</dbReference>
<dbReference type="SMART" id="SM00368">
    <property type="entry name" value="LRR_RI"/>
    <property type="match status" value="2"/>
</dbReference>
<name>A0AAW1Q6U9_9CHLO</name>
<dbReference type="Gene3D" id="3.80.10.10">
    <property type="entry name" value="Ribonuclease Inhibitor"/>
    <property type="match status" value="1"/>
</dbReference>
<accession>A0AAW1Q6U9</accession>
<evidence type="ECO:0000256" key="3">
    <source>
        <dbReference type="SAM" id="Coils"/>
    </source>
</evidence>
<organism evidence="5 6">
    <name type="scientific">[Myrmecia] bisecta</name>
    <dbReference type="NCBI Taxonomy" id="41462"/>
    <lineage>
        <taxon>Eukaryota</taxon>
        <taxon>Viridiplantae</taxon>
        <taxon>Chlorophyta</taxon>
        <taxon>core chlorophytes</taxon>
        <taxon>Trebouxiophyceae</taxon>
        <taxon>Trebouxiales</taxon>
        <taxon>Trebouxiaceae</taxon>
        <taxon>Myrmecia</taxon>
    </lineage>
</organism>
<feature type="region of interest" description="Disordered" evidence="4">
    <location>
        <begin position="183"/>
        <end position="219"/>
    </location>
</feature>
<dbReference type="EMBL" id="JALJOR010000004">
    <property type="protein sequence ID" value="KAK9817965.1"/>
    <property type="molecule type" value="Genomic_DNA"/>
</dbReference>
<feature type="region of interest" description="Disordered" evidence="4">
    <location>
        <begin position="583"/>
        <end position="604"/>
    </location>
</feature>
<evidence type="ECO:0000256" key="1">
    <source>
        <dbReference type="ARBA" id="ARBA00004430"/>
    </source>
</evidence>
<evidence type="ECO:0000313" key="5">
    <source>
        <dbReference type="EMBL" id="KAK9817965.1"/>
    </source>
</evidence>
<sequence length="622" mass="67052">MAVQSLQHVLDVLSGTTRCPVSNFVSFTGELSTQQLLLLATALQANQQLAGLRLKGCKLDDDAAKILGSAVSSNLTLTTFELPGNNIGPIGAEHLAAALEKNPIITALDLSGNPCENDATKAMQSINSSLHRNRLQSRMNAKSTPTPVRRASLRTPQPAKTLSIDPTSVGKGVSIEEVAPDTPLGVYRTPEPVTATKRTPGIPKGRPHVLSARHTNENSNGAASDAIELEYRLQQLESCQGALGSEVEAMRGLGSQLEAWKLQMDSASTQVASVLNLVEKDATHFKAQFDDLQAWRSSVDALNLHLADGAKAPIPSLEEEEAAEMAGHSVQSGEAQFASPVRAQARASLHAHPLSPYQSSTHTSVEGDVSWWQNEQQFRGRTPALTQTASPLRPRLPAKLPSQSLSGMTDVLEASSPDKQPSGLFKADSQPDGQLSGMSEVLEGVQLREQLLAEAGGADAFGVRVREPLAAQDTVKEALEREAQRRDKMEAQLQELRQIIPRLQVEMLGMKRMLAERQSLPLPSARRTSGHPIAQLHDPNPSHQTPSTVNNPTAADSIDAFPGNLTRRISALAAALQGTPRLHHSHAAISRNPPFSESQEPVQETPIRLARQCPLRHNQRQC</sequence>
<feature type="region of interest" description="Disordered" evidence="4">
    <location>
        <begin position="131"/>
        <end position="154"/>
    </location>
</feature>
<keyword evidence="3" id="KW-0175">Coiled coil</keyword>
<evidence type="ECO:0000313" key="6">
    <source>
        <dbReference type="Proteomes" id="UP001489004"/>
    </source>
</evidence>
<evidence type="ECO:0000256" key="4">
    <source>
        <dbReference type="SAM" id="MobiDB-lite"/>
    </source>
</evidence>
<comment type="caution">
    <text evidence="5">The sequence shown here is derived from an EMBL/GenBank/DDBJ whole genome shotgun (WGS) entry which is preliminary data.</text>
</comment>
<dbReference type="PANTHER" id="PTHR24111:SF0">
    <property type="entry name" value="LEUCINE-RICH REPEAT-CONTAINING PROTEIN"/>
    <property type="match status" value="1"/>
</dbReference>
<dbReference type="InterPro" id="IPR032675">
    <property type="entry name" value="LRR_dom_sf"/>
</dbReference>
<keyword evidence="2" id="KW-0677">Repeat</keyword>
<feature type="region of interest" description="Disordered" evidence="4">
    <location>
        <begin position="412"/>
        <end position="436"/>
    </location>
</feature>
<dbReference type="AlphaFoldDB" id="A0AAW1Q6U9"/>
<comment type="subcellular location">
    <subcellularLocation>
        <location evidence="1">Cytoplasm</location>
        <location evidence="1">Cytoskeleton</location>
        <location evidence="1">Cilium axoneme</location>
    </subcellularLocation>
</comment>
<feature type="compositionally biased region" description="Polar residues" evidence="4">
    <location>
        <begin position="593"/>
        <end position="602"/>
    </location>
</feature>
<dbReference type="PANTHER" id="PTHR24111">
    <property type="entry name" value="LEUCINE-RICH REPEAT-CONTAINING PROTEIN 34"/>
    <property type="match status" value="1"/>
</dbReference>
<dbReference type="GO" id="GO:0005930">
    <property type="term" value="C:axoneme"/>
    <property type="evidence" value="ECO:0007669"/>
    <property type="project" value="UniProtKB-SubCell"/>
</dbReference>
<feature type="region of interest" description="Disordered" evidence="4">
    <location>
        <begin position="320"/>
        <end position="344"/>
    </location>
</feature>
<protein>
    <submittedName>
        <fullName evidence="5">Uncharacterized protein</fullName>
    </submittedName>
</protein>
<evidence type="ECO:0000256" key="2">
    <source>
        <dbReference type="ARBA" id="ARBA00022737"/>
    </source>
</evidence>
<proteinExistence type="predicted"/>
<dbReference type="Proteomes" id="UP001489004">
    <property type="component" value="Unassembled WGS sequence"/>
</dbReference>
<gene>
    <name evidence="5" type="ORF">WJX72_005058</name>
</gene>
<feature type="region of interest" description="Disordered" evidence="4">
    <location>
        <begin position="523"/>
        <end position="559"/>
    </location>
</feature>
<keyword evidence="6" id="KW-1185">Reference proteome</keyword>
<feature type="compositionally biased region" description="Polar residues" evidence="4">
    <location>
        <begin position="131"/>
        <end position="146"/>
    </location>
</feature>
<dbReference type="SUPFAM" id="SSF52047">
    <property type="entry name" value="RNI-like"/>
    <property type="match status" value="1"/>
</dbReference>
<feature type="compositionally biased region" description="Polar residues" evidence="4">
    <location>
        <begin position="541"/>
        <end position="554"/>
    </location>
</feature>
<feature type="coiled-coil region" evidence="3">
    <location>
        <begin position="472"/>
        <end position="506"/>
    </location>
</feature>